<protein>
    <submittedName>
        <fullName evidence="1">Uncharacterized protein</fullName>
    </submittedName>
</protein>
<evidence type="ECO:0000313" key="2">
    <source>
        <dbReference type="Proteomes" id="UP000054653"/>
    </source>
</evidence>
<evidence type="ECO:0000313" key="1">
    <source>
        <dbReference type="EMBL" id="KRY56139.1"/>
    </source>
</evidence>
<keyword evidence="2" id="KW-1185">Reference proteome</keyword>
<reference evidence="1 2" key="1">
    <citation type="submission" date="2015-01" db="EMBL/GenBank/DDBJ databases">
        <title>Evolution of Trichinella species and genotypes.</title>
        <authorList>
            <person name="Korhonen P.K."/>
            <person name="Edoardo P."/>
            <person name="Giuseppe L.R."/>
            <person name="Gasser R.B."/>
        </authorList>
    </citation>
    <scope>NUCLEOTIDE SEQUENCE [LARGE SCALE GENOMIC DNA]</scope>
    <source>
        <strain evidence="1">ISS120</strain>
    </source>
</reference>
<accession>A0A0V1D3U5</accession>
<proteinExistence type="predicted"/>
<comment type="caution">
    <text evidence="1">The sequence shown here is derived from an EMBL/GenBank/DDBJ whole genome shotgun (WGS) entry which is preliminary data.</text>
</comment>
<dbReference type="Proteomes" id="UP000054653">
    <property type="component" value="Unassembled WGS sequence"/>
</dbReference>
<dbReference type="EMBL" id="JYDI01000046">
    <property type="protein sequence ID" value="KRY56139.1"/>
    <property type="molecule type" value="Genomic_DNA"/>
</dbReference>
<organism evidence="1 2">
    <name type="scientific">Trichinella britovi</name>
    <name type="common">Parasitic roundworm</name>
    <dbReference type="NCBI Taxonomy" id="45882"/>
    <lineage>
        <taxon>Eukaryota</taxon>
        <taxon>Metazoa</taxon>
        <taxon>Ecdysozoa</taxon>
        <taxon>Nematoda</taxon>
        <taxon>Enoplea</taxon>
        <taxon>Dorylaimia</taxon>
        <taxon>Trichinellida</taxon>
        <taxon>Trichinellidae</taxon>
        <taxon>Trichinella</taxon>
    </lineage>
</organism>
<sequence>MHMDVYTSSLQCPVYKYVQWSIYRWIHLQKRKQLNTAGWSDVMQICSGRLSLTDESIKSILSEMRLPFRRSCLPICMTAIDSPERDTFL</sequence>
<gene>
    <name evidence="1" type="ORF">T03_6768</name>
</gene>
<dbReference type="AlphaFoldDB" id="A0A0V1D3U5"/>
<name>A0A0V1D3U5_TRIBR</name>